<dbReference type="SUPFAM" id="SSF103473">
    <property type="entry name" value="MFS general substrate transporter"/>
    <property type="match status" value="1"/>
</dbReference>
<feature type="transmembrane region" description="Helical" evidence="7">
    <location>
        <begin position="449"/>
        <end position="469"/>
    </location>
</feature>
<sequence>MAATTSEKSGVARDGDAVKESALHSPRSSSDRNGEDDDETGSQAWEPFDEDWADPTLHQQAASRDGASDPNDDDDDDGWVRNPNNPAEMTKWAGQPSVRGSSDAMRMILLNFCTLGITFTWGVEMTYCTPYLLSLGLTKSKTSLVWIAGPLSGLVVQPIVGAIADESRSRWGRRRPFIVIGAIVVALSLLALGFTQEIVGLFVSDEEAAKTITILVAVLAIYAVDFSINAVMSAARSLMVDVLPIAKQQDGAAWSSRLSAIGHMIGYAAGAVDLGAIFGDFLGDTQFKKLTVVAAFGILSSSLVTAMTVTEKILVDVRKDPRQEGGRLKVFGQIWSTILHLPPRIRAICHAQFWAWIGWFPFLFYGTTWVGETYFRYDVPDDARDSKDTLGDMGRIGSTSLVIYSAITFIGAWLLPLLVKSPEDESFTQRPPQSVAHVLEKFQRYKPDLLTAWMMGHVLFAGAMFLAPFATSFKFATVLVCICGLPWTMAMWAPVAFLGIEVNKLSVGGGDRGTSSYHPLDSVEMSEMNDRSSLHLERGPVEQDESDGDAKSGSSGELSGIYFGILNIYTTIPQFIGTFISTIVFAIFAPGTHPDLHGGGQDDESKKTPAADGPNAISICLFIGAMSATVAIFATRKLKYL</sequence>
<keyword evidence="9" id="KW-1185">Reference proteome</keyword>
<dbReference type="GeneID" id="19266892"/>
<feature type="transmembrane region" description="Helical" evidence="7">
    <location>
        <begin position="214"/>
        <end position="239"/>
    </location>
</feature>
<feature type="region of interest" description="Disordered" evidence="6">
    <location>
        <begin position="529"/>
        <end position="554"/>
    </location>
</feature>
<feature type="transmembrane region" description="Helical" evidence="7">
    <location>
        <begin position="353"/>
        <end position="371"/>
    </location>
</feature>
<dbReference type="Gene3D" id="1.20.1250.20">
    <property type="entry name" value="MFS general substrate transporter like domains"/>
    <property type="match status" value="1"/>
</dbReference>
<dbReference type="OMA" id="IYTTIPQ"/>
<keyword evidence="3 7" id="KW-0812">Transmembrane</keyword>
<dbReference type="PANTHER" id="PTHR19432:SF76">
    <property type="entry name" value="TRANSPORTER, PUTATIVE (EUROFUNG)-RELATED"/>
    <property type="match status" value="1"/>
</dbReference>
<organism evidence="8 9">
    <name type="scientific">Pestalotiopsis fici (strain W106-1 / CGMCC3.15140)</name>
    <dbReference type="NCBI Taxonomy" id="1229662"/>
    <lineage>
        <taxon>Eukaryota</taxon>
        <taxon>Fungi</taxon>
        <taxon>Dikarya</taxon>
        <taxon>Ascomycota</taxon>
        <taxon>Pezizomycotina</taxon>
        <taxon>Sordariomycetes</taxon>
        <taxon>Xylariomycetidae</taxon>
        <taxon>Amphisphaeriales</taxon>
        <taxon>Sporocadaceae</taxon>
        <taxon>Pestalotiopsis</taxon>
    </lineage>
</organism>
<feature type="transmembrane region" description="Helical" evidence="7">
    <location>
        <begin position="561"/>
        <end position="588"/>
    </location>
</feature>
<feature type="transmembrane region" description="Helical" evidence="7">
    <location>
        <begin position="290"/>
        <end position="309"/>
    </location>
</feature>
<protein>
    <recommendedName>
        <fullName evidence="10">Major facilitator superfamily (MFS) profile domain-containing protein</fullName>
    </recommendedName>
</protein>
<gene>
    <name evidence="8" type="ORF">PFICI_01879</name>
</gene>
<evidence type="ECO:0000256" key="3">
    <source>
        <dbReference type="ARBA" id="ARBA00022692"/>
    </source>
</evidence>
<dbReference type="OrthoDB" id="28755at2759"/>
<feature type="transmembrane region" description="Helical" evidence="7">
    <location>
        <begin position="616"/>
        <end position="635"/>
    </location>
</feature>
<dbReference type="PANTHER" id="PTHR19432">
    <property type="entry name" value="SUGAR TRANSPORTER"/>
    <property type="match status" value="1"/>
</dbReference>
<dbReference type="GO" id="GO:0008506">
    <property type="term" value="F:sucrose:proton symporter activity"/>
    <property type="evidence" value="ECO:0007669"/>
    <property type="project" value="TreeGrafter"/>
</dbReference>
<evidence type="ECO:0000256" key="6">
    <source>
        <dbReference type="SAM" id="MobiDB-lite"/>
    </source>
</evidence>
<evidence type="ECO:0000256" key="2">
    <source>
        <dbReference type="ARBA" id="ARBA00022448"/>
    </source>
</evidence>
<evidence type="ECO:0008006" key="10">
    <source>
        <dbReference type="Google" id="ProtNLM"/>
    </source>
</evidence>
<dbReference type="RefSeq" id="XP_007828651.1">
    <property type="nucleotide sequence ID" value="XM_007830460.1"/>
</dbReference>
<dbReference type="HOGENOM" id="CLU_018303_0_2_1"/>
<feature type="transmembrane region" description="Helical" evidence="7">
    <location>
        <begin position="475"/>
        <end position="500"/>
    </location>
</feature>
<dbReference type="Proteomes" id="UP000030651">
    <property type="component" value="Unassembled WGS sequence"/>
</dbReference>
<accession>W3XS37</accession>
<dbReference type="KEGG" id="pfy:PFICI_01879"/>
<feature type="transmembrane region" description="Helical" evidence="7">
    <location>
        <begin position="401"/>
        <end position="419"/>
    </location>
</feature>
<dbReference type="InterPro" id="IPR036259">
    <property type="entry name" value="MFS_trans_sf"/>
</dbReference>
<dbReference type="Pfam" id="PF13347">
    <property type="entry name" value="MFS_2"/>
    <property type="match status" value="1"/>
</dbReference>
<keyword evidence="2" id="KW-0813">Transport</keyword>
<keyword evidence="5 7" id="KW-0472">Membrane</keyword>
<evidence type="ECO:0000256" key="4">
    <source>
        <dbReference type="ARBA" id="ARBA00022989"/>
    </source>
</evidence>
<evidence type="ECO:0000313" key="8">
    <source>
        <dbReference type="EMBL" id="ETS88051.1"/>
    </source>
</evidence>
<reference evidence="9" key="1">
    <citation type="journal article" date="2015" name="BMC Genomics">
        <title>Genomic and transcriptomic analysis of the endophytic fungus Pestalotiopsis fici reveals its lifestyle and high potential for synthesis of natural products.</title>
        <authorList>
            <person name="Wang X."/>
            <person name="Zhang X."/>
            <person name="Liu L."/>
            <person name="Xiang M."/>
            <person name="Wang W."/>
            <person name="Sun X."/>
            <person name="Che Y."/>
            <person name="Guo L."/>
            <person name="Liu G."/>
            <person name="Guo L."/>
            <person name="Wang C."/>
            <person name="Yin W.B."/>
            <person name="Stadler M."/>
            <person name="Zhang X."/>
            <person name="Liu X."/>
        </authorList>
    </citation>
    <scope>NUCLEOTIDE SEQUENCE [LARGE SCALE GENOMIC DNA]</scope>
    <source>
        <strain evidence="9">W106-1 / CGMCC3.15140</strain>
    </source>
</reference>
<evidence type="ECO:0000256" key="5">
    <source>
        <dbReference type="ARBA" id="ARBA00023136"/>
    </source>
</evidence>
<feature type="transmembrane region" description="Helical" evidence="7">
    <location>
        <begin position="260"/>
        <end position="278"/>
    </location>
</feature>
<name>W3XS37_PESFW</name>
<proteinExistence type="predicted"/>
<feature type="transmembrane region" description="Helical" evidence="7">
    <location>
        <begin position="176"/>
        <end position="194"/>
    </location>
</feature>
<evidence type="ECO:0000313" key="9">
    <source>
        <dbReference type="Proteomes" id="UP000030651"/>
    </source>
</evidence>
<comment type="subcellular location">
    <subcellularLocation>
        <location evidence="1">Membrane</location>
        <topology evidence="1">Multi-pass membrane protein</topology>
    </subcellularLocation>
</comment>
<dbReference type="InParanoid" id="W3XS37"/>
<dbReference type="AlphaFoldDB" id="W3XS37"/>
<dbReference type="eggNOG" id="KOG0637">
    <property type="taxonomic scope" value="Eukaryota"/>
</dbReference>
<evidence type="ECO:0000256" key="7">
    <source>
        <dbReference type="SAM" id="Phobius"/>
    </source>
</evidence>
<dbReference type="EMBL" id="KI912109">
    <property type="protein sequence ID" value="ETS88051.1"/>
    <property type="molecule type" value="Genomic_DNA"/>
</dbReference>
<keyword evidence="4 7" id="KW-1133">Transmembrane helix</keyword>
<feature type="transmembrane region" description="Helical" evidence="7">
    <location>
        <begin position="143"/>
        <end position="164"/>
    </location>
</feature>
<feature type="compositionally biased region" description="Basic and acidic residues" evidence="6">
    <location>
        <begin position="10"/>
        <end position="22"/>
    </location>
</feature>
<evidence type="ECO:0000256" key="1">
    <source>
        <dbReference type="ARBA" id="ARBA00004141"/>
    </source>
</evidence>
<feature type="transmembrane region" description="Helical" evidence="7">
    <location>
        <begin position="104"/>
        <end position="123"/>
    </location>
</feature>
<feature type="region of interest" description="Disordered" evidence="6">
    <location>
        <begin position="1"/>
        <end position="98"/>
    </location>
</feature>
<dbReference type="GO" id="GO:0005886">
    <property type="term" value="C:plasma membrane"/>
    <property type="evidence" value="ECO:0007669"/>
    <property type="project" value="TreeGrafter"/>
</dbReference>
<feature type="compositionally biased region" description="Basic and acidic residues" evidence="6">
    <location>
        <begin position="529"/>
        <end position="541"/>
    </location>
</feature>